<feature type="signal peptide" evidence="1">
    <location>
        <begin position="1"/>
        <end position="21"/>
    </location>
</feature>
<gene>
    <name evidence="2" type="ORF">FAP39_01260</name>
</gene>
<name>A0A4U7N969_9RHOB</name>
<comment type="caution">
    <text evidence="2">The sequence shown here is derived from an EMBL/GenBank/DDBJ whole genome shotgun (WGS) entry which is preliminary data.</text>
</comment>
<evidence type="ECO:0000256" key="1">
    <source>
        <dbReference type="SAM" id="SignalP"/>
    </source>
</evidence>
<keyword evidence="3" id="KW-1185">Reference proteome</keyword>
<evidence type="ECO:0000313" key="2">
    <source>
        <dbReference type="EMBL" id="TKZ22530.1"/>
    </source>
</evidence>
<keyword evidence="1" id="KW-0732">Signal</keyword>
<feature type="chain" id="PRO_5020561720" evidence="1">
    <location>
        <begin position="22"/>
        <end position="99"/>
    </location>
</feature>
<reference evidence="2 3" key="1">
    <citation type="submission" date="2019-04" db="EMBL/GenBank/DDBJ databases">
        <title>Genome sequence of Pelagicola litoralis CL-ES2.</title>
        <authorList>
            <person name="Cao J."/>
        </authorList>
    </citation>
    <scope>NUCLEOTIDE SEQUENCE [LARGE SCALE GENOMIC DNA]</scope>
    <source>
        <strain evidence="2 3">CL-ES2</strain>
    </source>
</reference>
<organism evidence="2 3">
    <name type="scientific">Shimia litoralis</name>
    <dbReference type="NCBI Taxonomy" id="420403"/>
    <lineage>
        <taxon>Bacteria</taxon>
        <taxon>Pseudomonadati</taxon>
        <taxon>Pseudomonadota</taxon>
        <taxon>Alphaproteobacteria</taxon>
        <taxon>Rhodobacterales</taxon>
        <taxon>Roseobacteraceae</taxon>
    </lineage>
</organism>
<evidence type="ECO:0000313" key="3">
    <source>
        <dbReference type="Proteomes" id="UP000306575"/>
    </source>
</evidence>
<dbReference type="Proteomes" id="UP000306575">
    <property type="component" value="Unassembled WGS sequence"/>
</dbReference>
<dbReference type="RefSeq" id="WP_138014547.1">
    <property type="nucleotide sequence ID" value="NZ_SULI01000001.1"/>
</dbReference>
<dbReference type="AlphaFoldDB" id="A0A4U7N969"/>
<proteinExistence type="predicted"/>
<dbReference type="EMBL" id="SULI01000001">
    <property type="protein sequence ID" value="TKZ22530.1"/>
    <property type="molecule type" value="Genomic_DNA"/>
</dbReference>
<sequence>MRILVISALVGATALATPVLAGKKEDCQLQADIVNRATELRLERTSQQKALEIMTSGDDAVAEKYLGAVPHLVDWIYSLKRKDLKLEPGKSYLDACLAQ</sequence>
<protein>
    <submittedName>
        <fullName evidence="2">Uncharacterized protein</fullName>
    </submittedName>
</protein>
<accession>A0A4U7N969</accession>
<dbReference type="OrthoDB" id="7875126at2"/>